<feature type="transmembrane region" description="Helical" evidence="5">
    <location>
        <begin position="23"/>
        <end position="44"/>
    </location>
</feature>
<evidence type="ECO:0000256" key="5">
    <source>
        <dbReference type="SAM" id="Phobius"/>
    </source>
</evidence>
<feature type="transmembrane region" description="Helical" evidence="5">
    <location>
        <begin position="200"/>
        <end position="221"/>
    </location>
</feature>
<evidence type="ECO:0000256" key="1">
    <source>
        <dbReference type="ARBA" id="ARBA00004370"/>
    </source>
</evidence>
<dbReference type="Proteomes" id="UP001165740">
    <property type="component" value="Chromosome 9"/>
</dbReference>
<dbReference type="AlphaFoldDB" id="A0A9W3BCA9"/>
<dbReference type="GO" id="GO:0016020">
    <property type="term" value="C:membrane"/>
    <property type="evidence" value="ECO:0007669"/>
    <property type="project" value="UniProtKB-SubCell"/>
</dbReference>
<evidence type="ECO:0000256" key="4">
    <source>
        <dbReference type="ARBA" id="ARBA00023136"/>
    </source>
</evidence>
<accession>A0A9W3BCA9</accession>
<evidence type="ECO:0000259" key="6">
    <source>
        <dbReference type="PROSITE" id="PS50262"/>
    </source>
</evidence>
<keyword evidence="3 5" id="KW-1133">Transmembrane helix</keyword>
<organism evidence="7 8">
    <name type="scientific">Biomphalaria glabrata</name>
    <name type="common">Bloodfluke planorb</name>
    <name type="synonym">Freshwater snail</name>
    <dbReference type="NCBI Taxonomy" id="6526"/>
    <lineage>
        <taxon>Eukaryota</taxon>
        <taxon>Metazoa</taxon>
        <taxon>Spiralia</taxon>
        <taxon>Lophotrochozoa</taxon>
        <taxon>Mollusca</taxon>
        <taxon>Gastropoda</taxon>
        <taxon>Heterobranchia</taxon>
        <taxon>Euthyneura</taxon>
        <taxon>Panpulmonata</taxon>
        <taxon>Hygrophila</taxon>
        <taxon>Lymnaeoidea</taxon>
        <taxon>Planorbidae</taxon>
        <taxon>Biomphalaria</taxon>
    </lineage>
</organism>
<dbReference type="SUPFAM" id="SSF81321">
    <property type="entry name" value="Family A G protein-coupled receptor-like"/>
    <property type="match status" value="1"/>
</dbReference>
<evidence type="ECO:0000313" key="8">
    <source>
        <dbReference type="RefSeq" id="XP_055897075.1"/>
    </source>
</evidence>
<keyword evidence="2 5" id="KW-0812">Transmembrane</keyword>
<dbReference type="OMA" id="ISLPWIT"/>
<feature type="transmembrane region" description="Helical" evidence="5">
    <location>
        <begin position="268"/>
        <end position="291"/>
    </location>
</feature>
<dbReference type="GeneID" id="106059771"/>
<dbReference type="OrthoDB" id="6085069at2759"/>
<evidence type="ECO:0000313" key="7">
    <source>
        <dbReference type="Proteomes" id="UP001165740"/>
    </source>
</evidence>
<protein>
    <submittedName>
        <fullName evidence="8">Uncharacterized protein LOC106059771</fullName>
    </submittedName>
</protein>
<keyword evidence="4 5" id="KW-0472">Membrane</keyword>
<feature type="transmembrane region" description="Helical" evidence="5">
    <location>
        <begin position="141"/>
        <end position="166"/>
    </location>
</feature>
<gene>
    <name evidence="8" type="primary">LOC106059771</name>
</gene>
<dbReference type="PROSITE" id="PS50262">
    <property type="entry name" value="G_PROTEIN_RECEP_F1_2"/>
    <property type="match status" value="1"/>
</dbReference>
<feature type="transmembrane region" description="Helical" evidence="5">
    <location>
        <begin position="311"/>
        <end position="334"/>
    </location>
</feature>
<proteinExistence type="predicted"/>
<dbReference type="Gene3D" id="1.20.1070.10">
    <property type="entry name" value="Rhodopsin 7-helix transmembrane proteins"/>
    <property type="match status" value="1"/>
</dbReference>
<evidence type="ECO:0000256" key="3">
    <source>
        <dbReference type="ARBA" id="ARBA00022989"/>
    </source>
</evidence>
<name>A0A9W3BCA9_BIOGL</name>
<dbReference type="InterPro" id="IPR017452">
    <property type="entry name" value="GPCR_Rhodpsn_7TM"/>
</dbReference>
<feature type="domain" description="G-protein coupled receptors family 1 profile" evidence="6">
    <location>
        <begin position="35"/>
        <end position="331"/>
    </location>
</feature>
<comment type="subcellular location">
    <subcellularLocation>
        <location evidence="1">Membrane</location>
    </subcellularLocation>
</comment>
<evidence type="ECO:0000256" key="2">
    <source>
        <dbReference type="ARBA" id="ARBA00022692"/>
    </source>
</evidence>
<dbReference type="RefSeq" id="XP_055897075.1">
    <property type="nucleotide sequence ID" value="XM_056041100.1"/>
</dbReference>
<reference evidence="8" key="1">
    <citation type="submission" date="2025-08" db="UniProtKB">
        <authorList>
            <consortium name="RefSeq"/>
        </authorList>
    </citation>
    <scope>IDENTIFICATION</scope>
</reference>
<keyword evidence="7" id="KW-1185">Reference proteome</keyword>
<sequence>MELGNDIITDEQLDLGLLVCSKLLSPLFQLFAIFANILNLATFYKIGSKDGVNVTFLALSLSDLAYVLLDALNTVCLLIATSPWQPSLPVSMYSITGCVIPYQYIFLETSTSLETYLAVTRCCCVALPLKFKNVFTFRRSLSVIVIIFIGNVAFRIPLLTTFGLTWKTSSATNLTRLTFYSTDSYVIFSRLEQLVGKTCFPVLFLLIAAVCSVILSTSLLTMSLKRKSMTMPVTSYDKVALQNLNTKMAMDMASSNSSRTMKTKEVQLVKAVTLVTMLQGVLLLILSIYSLVEAAIPEFFPTRKYRNSHNLILVVIYLLITMHAGGKTFVYYKFNSKFRESVKKTFNECLVLNKSS</sequence>